<feature type="region of interest" description="Disordered" evidence="1">
    <location>
        <begin position="24"/>
        <end position="56"/>
    </location>
</feature>
<reference evidence="2 3" key="1">
    <citation type="submission" date="2023-01" db="EMBL/GenBank/DDBJ databases">
        <title>Analysis of 21 Apiospora genomes using comparative genomics revels a genus with tremendous synthesis potential of carbohydrate active enzymes and secondary metabolites.</title>
        <authorList>
            <person name="Sorensen T."/>
        </authorList>
    </citation>
    <scope>NUCLEOTIDE SEQUENCE [LARGE SCALE GENOMIC DNA]</scope>
    <source>
        <strain evidence="2 3">CBS 20057</strain>
    </source>
</reference>
<organism evidence="2 3">
    <name type="scientific">Apiospora marii</name>
    <dbReference type="NCBI Taxonomy" id="335849"/>
    <lineage>
        <taxon>Eukaryota</taxon>
        <taxon>Fungi</taxon>
        <taxon>Dikarya</taxon>
        <taxon>Ascomycota</taxon>
        <taxon>Pezizomycotina</taxon>
        <taxon>Sordariomycetes</taxon>
        <taxon>Xylariomycetidae</taxon>
        <taxon>Amphisphaeriales</taxon>
        <taxon>Apiosporaceae</taxon>
        <taxon>Apiospora</taxon>
    </lineage>
</organism>
<evidence type="ECO:0000256" key="1">
    <source>
        <dbReference type="SAM" id="MobiDB-lite"/>
    </source>
</evidence>
<name>A0ABR1R8L3_9PEZI</name>
<keyword evidence="3" id="KW-1185">Reference proteome</keyword>
<evidence type="ECO:0000313" key="2">
    <source>
        <dbReference type="EMBL" id="KAK8002166.1"/>
    </source>
</evidence>
<gene>
    <name evidence="2" type="ORF">PG991_014388</name>
</gene>
<dbReference type="EMBL" id="JAQQWI010000018">
    <property type="protein sequence ID" value="KAK8002166.1"/>
    <property type="molecule type" value="Genomic_DNA"/>
</dbReference>
<dbReference type="Proteomes" id="UP001396898">
    <property type="component" value="Unassembled WGS sequence"/>
</dbReference>
<accession>A0ABR1R8L3</accession>
<sequence>MFHGMHLVLPATFLPRDVPSTTFTVAPEFPTGDPLDSSDDSPPTPTAPYAKPINLPTVTPEQKVKQLLTGALRNARNRNRAKECQNFSEETFVNETLTFLNYWKTEDYYVPREGAPKTEKDLLERLVEYQIVRDTVQEQGRMDAFPEAIVDQIRGAHEIVSKEGVLTSAQPRVLNALDTIFNDICTKSTNNTQIPFRLQEIVDVVLRGLAVNPQLATPQALVQRPACDCRGIVYMALSVLL</sequence>
<proteinExistence type="predicted"/>
<protein>
    <submittedName>
        <fullName evidence="2">Uncharacterized protein</fullName>
    </submittedName>
</protein>
<comment type="caution">
    <text evidence="2">The sequence shown here is derived from an EMBL/GenBank/DDBJ whole genome shotgun (WGS) entry which is preliminary data.</text>
</comment>
<evidence type="ECO:0000313" key="3">
    <source>
        <dbReference type="Proteomes" id="UP001396898"/>
    </source>
</evidence>